<dbReference type="PANTHER" id="PTHR44360">
    <property type="entry name" value="DNAJ HOMOLOG SUBFAMILY B MEMBER 9"/>
    <property type="match status" value="1"/>
</dbReference>
<dbReference type="SMART" id="SM00271">
    <property type="entry name" value="DnaJ"/>
    <property type="match status" value="1"/>
</dbReference>
<evidence type="ECO:0000259" key="3">
    <source>
        <dbReference type="PROSITE" id="PS50076"/>
    </source>
</evidence>
<organism evidence="4">
    <name type="scientific">Phaeodactylum tricornutum</name>
    <name type="common">Diatom</name>
    <dbReference type="NCBI Taxonomy" id="2850"/>
    <lineage>
        <taxon>Eukaryota</taxon>
        <taxon>Sar</taxon>
        <taxon>Stramenopiles</taxon>
        <taxon>Ochrophyta</taxon>
        <taxon>Bacillariophyta</taxon>
        <taxon>Bacillariophyceae</taxon>
        <taxon>Bacillariophycidae</taxon>
        <taxon>Naviculales</taxon>
        <taxon>Phaeodactylaceae</taxon>
        <taxon>Phaeodactylum</taxon>
    </lineage>
</organism>
<dbReference type="EMBL" id="OU594942">
    <property type="protein sequence ID" value="CAG9276544.1"/>
    <property type="molecule type" value="Genomic_DNA"/>
</dbReference>
<proteinExistence type="predicted"/>
<evidence type="ECO:0000256" key="2">
    <source>
        <dbReference type="SAM" id="MobiDB-lite"/>
    </source>
</evidence>
<feature type="non-terminal residue" evidence="4">
    <location>
        <position position="1"/>
    </location>
</feature>
<evidence type="ECO:0000313" key="4">
    <source>
        <dbReference type="EMBL" id="CAG9276544.1"/>
    </source>
</evidence>
<feature type="domain" description="J" evidence="3">
    <location>
        <begin position="1"/>
        <end position="65"/>
    </location>
</feature>
<sequence>DHYTVLGIATSATSDEIKKAYRKMALKYHPDKNISNDTTDMFRRAKLAYETLNDPQRRQGYDSKNSFNQRH</sequence>
<dbReference type="InterPro" id="IPR051948">
    <property type="entry name" value="Hsp70_co-chaperone_J-domain"/>
</dbReference>
<dbReference type="PRINTS" id="PR00625">
    <property type="entry name" value="JDOMAIN"/>
</dbReference>
<evidence type="ECO:0000256" key="1">
    <source>
        <dbReference type="ARBA" id="ARBA00023186"/>
    </source>
</evidence>
<dbReference type="InterPro" id="IPR036869">
    <property type="entry name" value="J_dom_sf"/>
</dbReference>
<keyword evidence="1" id="KW-0143">Chaperone</keyword>
<accession>A0A8J9RYT8</accession>
<dbReference type="Gene3D" id="1.10.287.110">
    <property type="entry name" value="DnaJ domain"/>
    <property type="match status" value="1"/>
</dbReference>
<protein>
    <recommendedName>
        <fullName evidence="3">J domain-containing protein</fullName>
    </recommendedName>
</protein>
<dbReference type="InterPro" id="IPR001623">
    <property type="entry name" value="DnaJ_domain"/>
</dbReference>
<feature type="compositionally biased region" description="Polar residues" evidence="2">
    <location>
        <begin position="62"/>
        <end position="71"/>
    </location>
</feature>
<dbReference type="Proteomes" id="UP000836788">
    <property type="component" value="Chromosome 1"/>
</dbReference>
<dbReference type="GO" id="GO:0051787">
    <property type="term" value="F:misfolded protein binding"/>
    <property type="evidence" value="ECO:0007669"/>
    <property type="project" value="TreeGrafter"/>
</dbReference>
<dbReference type="GO" id="GO:0036503">
    <property type="term" value="P:ERAD pathway"/>
    <property type="evidence" value="ECO:0007669"/>
    <property type="project" value="TreeGrafter"/>
</dbReference>
<dbReference type="CDD" id="cd06257">
    <property type="entry name" value="DnaJ"/>
    <property type="match status" value="1"/>
</dbReference>
<feature type="region of interest" description="Disordered" evidence="2">
    <location>
        <begin position="51"/>
        <end position="71"/>
    </location>
</feature>
<reference evidence="4" key="1">
    <citation type="submission" date="2022-02" db="EMBL/GenBank/DDBJ databases">
        <authorList>
            <person name="Giguere J D."/>
        </authorList>
    </citation>
    <scope>NUCLEOTIDE SEQUENCE</scope>
    <source>
        <strain evidence="4">CCAP 1055/1</strain>
    </source>
</reference>
<dbReference type="InterPro" id="IPR018253">
    <property type="entry name" value="DnaJ_domain_CS"/>
</dbReference>
<name>A0A8J9RYT8_PHATR</name>
<dbReference type="AlphaFoldDB" id="A0A8J9RYT8"/>
<dbReference type="SUPFAM" id="SSF46565">
    <property type="entry name" value="Chaperone J-domain"/>
    <property type="match status" value="1"/>
</dbReference>
<dbReference type="GO" id="GO:0005783">
    <property type="term" value="C:endoplasmic reticulum"/>
    <property type="evidence" value="ECO:0007669"/>
    <property type="project" value="TreeGrafter"/>
</dbReference>
<dbReference type="GO" id="GO:0051087">
    <property type="term" value="F:protein-folding chaperone binding"/>
    <property type="evidence" value="ECO:0007669"/>
    <property type="project" value="TreeGrafter"/>
</dbReference>
<gene>
    <name evidence="4" type="ORF">PTTT1_LOCUS1048</name>
</gene>
<dbReference type="PROSITE" id="PS00636">
    <property type="entry name" value="DNAJ_1"/>
    <property type="match status" value="1"/>
</dbReference>
<dbReference type="PANTHER" id="PTHR44360:SF1">
    <property type="entry name" value="DNAJ HOMOLOG SUBFAMILY B MEMBER 9"/>
    <property type="match status" value="1"/>
</dbReference>
<dbReference type="Pfam" id="PF00226">
    <property type="entry name" value="DnaJ"/>
    <property type="match status" value="1"/>
</dbReference>
<dbReference type="PROSITE" id="PS50076">
    <property type="entry name" value="DNAJ_2"/>
    <property type="match status" value="1"/>
</dbReference>